<dbReference type="STRING" id="314230.DSM3645_22581"/>
<proteinExistence type="predicted"/>
<accession>A3ZPV3</accession>
<organism evidence="2 3">
    <name type="scientific">Blastopirellula marina DSM 3645</name>
    <dbReference type="NCBI Taxonomy" id="314230"/>
    <lineage>
        <taxon>Bacteria</taxon>
        <taxon>Pseudomonadati</taxon>
        <taxon>Planctomycetota</taxon>
        <taxon>Planctomycetia</taxon>
        <taxon>Pirellulales</taxon>
        <taxon>Pirellulaceae</taxon>
        <taxon>Blastopirellula</taxon>
    </lineage>
</organism>
<dbReference type="HOGENOM" id="CLU_3426403_0_0_0"/>
<feature type="region of interest" description="Disordered" evidence="1">
    <location>
        <begin position="1"/>
        <end position="21"/>
    </location>
</feature>
<feature type="compositionally biased region" description="Acidic residues" evidence="1">
    <location>
        <begin position="1"/>
        <end position="10"/>
    </location>
</feature>
<dbReference type="AlphaFoldDB" id="A3ZPV3"/>
<protein>
    <submittedName>
        <fullName evidence="2">Uncharacterized protein</fullName>
    </submittedName>
</protein>
<name>A3ZPV3_9BACT</name>
<gene>
    <name evidence="2" type="ORF">DSM3645_22581</name>
</gene>
<sequence length="21" mass="2309">MISEECDSAEQNDLRSPLGQS</sequence>
<dbReference type="EMBL" id="AANZ01000005">
    <property type="protein sequence ID" value="EAQ81226.1"/>
    <property type="molecule type" value="Genomic_DNA"/>
</dbReference>
<reference evidence="2 3" key="1">
    <citation type="submission" date="2006-02" db="EMBL/GenBank/DDBJ databases">
        <authorList>
            <person name="Amann R."/>
            <person name="Ferriera S."/>
            <person name="Johnson J."/>
            <person name="Kravitz S."/>
            <person name="Halpern A."/>
            <person name="Remington K."/>
            <person name="Beeson K."/>
            <person name="Tran B."/>
            <person name="Rogers Y.-H."/>
            <person name="Friedman R."/>
            <person name="Venter J.C."/>
        </authorList>
    </citation>
    <scope>NUCLEOTIDE SEQUENCE [LARGE SCALE GENOMIC DNA]</scope>
    <source>
        <strain evidence="2 3">DSM 3645</strain>
    </source>
</reference>
<evidence type="ECO:0000313" key="2">
    <source>
        <dbReference type="EMBL" id="EAQ81226.1"/>
    </source>
</evidence>
<comment type="caution">
    <text evidence="2">The sequence shown here is derived from an EMBL/GenBank/DDBJ whole genome shotgun (WGS) entry which is preliminary data.</text>
</comment>
<dbReference type="Proteomes" id="UP000004358">
    <property type="component" value="Unassembled WGS sequence"/>
</dbReference>
<evidence type="ECO:0000256" key="1">
    <source>
        <dbReference type="SAM" id="MobiDB-lite"/>
    </source>
</evidence>
<evidence type="ECO:0000313" key="3">
    <source>
        <dbReference type="Proteomes" id="UP000004358"/>
    </source>
</evidence>